<keyword evidence="3" id="KW-1185">Reference proteome</keyword>
<reference evidence="2 3" key="1">
    <citation type="journal article" date="2005" name="Science">
        <title>The genome of the basidiomycetous yeast and human pathogen Cryptococcus neoformans.</title>
        <authorList>
            <person name="Loftus B.J."/>
            <person name="Fung E."/>
            <person name="Roncaglia P."/>
            <person name="Rowley D."/>
            <person name="Amedeo P."/>
            <person name="Bruno D."/>
            <person name="Vamathevan J."/>
            <person name="Miranda M."/>
            <person name="Anderson I.J."/>
            <person name="Fraser J.A."/>
            <person name="Allen J.E."/>
            <person name="Bosdet I.E."/>
            <person name="Brent M.R."/>
            <person name="Chiu R."/>
            <person name="Doering T.L."/>
            <person name="Donlin M.J."/>
            <person name="D'Souza C.A."/>
            <person name="Fox D.S."/>
            <person name="Grinberg V."/>
            <person name="Fu J."/>
            <person name="Fukushima M."/>
            <person name="Haas B.J."/>
            <person name="Huang J.C."/>
            <person name="Janbon G."/>
            <person name="Jones S.J."/>
            <person name="Koo H.L."/>
            <person name="Krzywinski M.I."/>
            <person name="Kwon-Chung J.K."/>
            <person name="Lengeler K.B."/>
            <person name="Maiti R."/>
            <person name="Marra M.A."/>
            <person name="Marra R.E."/>
            <person name="Mathewson C.A."/>
            <person name="Mitchell T.G."/>
            <person name="Pertea M."/>
            <person name="Riggs F.R."/>
            <person name="Salzberg S.L."/>
            <person name="Schein J.E."/>
            <person name="Shvartsbeyn A."/>
            <person name="Shin H."/>
            <person name="Shumway M."/>
            <person name="Specht C.A."/>
            <person name="Suh B.B."/>
            <person name="Tenney A."/>
            <person name="Utterback T.R."/>
            <person name="Wickes B.L."/>
            <person name="Wortman J.R."/>
            <person name="Wye N.H."/>
            <person name="Kronstad J.W."/>
            <person name="Lodge J.K."/>
            <person name="Heitman J."/>
            <person name="Davis R.W."/>
            <person name="Fraser C.M."/>
            <person name="Hyman R.W."/>
        </authorList>
    </citation>
    <scope>NUCLEOTIDE SEQUENCE [LARGE SCALE GENOMIC DNA]</scope>
    <source>
        <strain evidence="3">JEC21 / ATCC MYA-565</strain>
    </source>
</reference>
<accession>A0A0S2LHX8</accession>
<dbReference type="EMBL" id="AE017341">
    <property type="protein sequence ID" value="ALO60310.1"/>
    <property type="molecule type" value="Genomic_DNA"/>
</dbReference>
<dbReference type="OrthoDB" id="9975758at2759"/>
<dbReference type="InParanoid" id="A0A0S2LHX8"/>
<dbReference type="AlphaFoldDB" id="A0A0S2LHX8"/>
<protein>
    <submittedName>
        <fullName evidence="2">Uncharacterized protein</fullName>
    </submittedName>
</protein>
<dbReference type="PaxDb" id="214684-A0A0S2LHX8"/>
<dbReference type="Proteomes" id="UP000002149">
    <property type="component" value="Chromosome 1"/>
</dbReference>
<evidence type="ECO:0000256" key="1">
    <source>
        <dbReference type="SAM" id="MobiDB-lite"/>
    </source>
</evidence>
<name>A0A0S2LHX8_CRYD1</name>
<sequence>MSLANPVQLLHKPGSTHPSLSDGPDGFDRSWFMGKWGVVWSTLPMWKDKKDVTITYTPVAKRCEAKIVEFEDLVEYKTKSSTNGGKTNTIKGIDTLSPGSNGATFDWKGKGLLFFVHSHWEVLGYGKDVEQGLEWAVTYFSRTLFTPAGIDIYVRTIPSSSKSQNLTAPEDLLQQLVNEIQNIDVNSIRTLATQGFRVPGSV</sequence>
<evidence type="ECO:0000313" key="3">
    <source>
        <dbReference type="Proteomes" id="UP000002149"/>
    </source>
</evidence>
<dbReference type="VEuPathDB" id="FungiDB:CNA02645"/>
<feature type="region of interest" description="Disordered" evidence="1">
    <location>
        <begin position="1"/>
        <end position="22"/>
    </location>
</feature>
<dbReference type="RefSeq" id="XP_024514136.1">
    <property type="nucleotide sequence ID" value="XM_024656064.1"/>
</dbReference>
<organism evidence="2 3">
    <name type="scientific">Cryptococcus deneoformans (strain JEC21 / ATCC MYA-565)</name>
    <name type="common">Cryptococcus neoformans var. neoformans serotype D</name>
    <dbReference type="NCBI Taxonomy" id="214684"/>
    <lineage>
        <taxon>Eukaryota</taxon>
        <taxon>Fungi</taxon>
        <taxon>Dikarya</taxon>
        <taxon>Basidiomycota</taxon>
        <taxon>Agaricomycotina</taxon>
        <taxon>Tremellomycetes</taxon>
        <taxon>Tremellales</taxon>
        <taxon>Cryptococcaceae</taxon>
        <taxon>Cryptococcus</taxon>
        <taxon>Cryptococcus neoformans species complex</taxon>
    </lineage>
</organism>
<proteinExistence type="predicted"/>
<dbReference type="GeneID" id="36392665"/>
<dbReference type="STRING" id="214684.A0A0S2LHX8"/>
<gene>
    <name evidence="2" type="ordered locus">CNA02645</name>
</gene>
<evidence type="ECO:0000313" key="2">
    <source>
        <dbReference type="EMBL" id="ALO60310.1"/>
    </source>
</evidence>
<dbReference type="KEGG" id="cne:CNA02645"/>